<keyword evidence="2" id="KW-1185">Reference proteome</keyword>
<gene>
    <name evidence="1" type="ORF">B0I33_10242</name>
</gene>
<evidence type="ECO:0000313" key="2">
    <source>
        <dbReference type="Proteomes" id="UP000238362"/>
    </source>
</evidence>
<dbReference type="InterPro" id="IPR027417">
    <property type="entry name" value="P-loop_NTPase"/>
</dbReference>
<evidence type="ECO:0008006" key="3">
    <source>
        <dbReference type="Google" id="ProtNLM"/>
    </source>
</evidence>
<dbReference type="EMBL" id="PVNH01000002">
    <property type="protein sequence ID" value="PRX49929.1"/>
    <property type="molecule type" value="Genomic_DNA"/>
</dbReference>
<dbReference type="SUPFAM" id="SSF52540">
    <property type="entry name" value="P-loop containing nucleoside triphosphate hydrolases"/>
    <property type="match status" value="1"/>
</dbReference>
<comment type="caution">
    <text evidence="1">The sequence shown here is derived from an EMBL/GenBank/DDBJ whole genome shotgun (WGS) entry which is preliminary data.</text>
</comment>
<reference evidence="1 2" key="1">
    <citation type="submission" date="2018-03" db="EMBL/GenBank/DDBJ databases">
        <title>Genomic Encyclopedia of Type Strains, Phase III (KMG-III): the genomes of soil and plant-associated and newly described type strains.</title>
        <authorList>
            <person name="Whitman W."/>
        </authorList>
    </citation>
    <scope>NUCLEOTIDE SEQUENCE [LARGE SCALE GENOMIC DNA]</scope>
    <source>
        <strain evidence="1 2">CGMCC 4.7125</strain>
    </source>
</reference>
<dbReference type="Gene3D" id="3.40.50.300">
    <property type="entry name" value="P-loop containing nucleotide triphosphate hydrolases"/>
    <property type="match status" value="1"/>
</dbReference>
<protein>
    <recommendedName>
        <fullName evidence="3">Sulfotransferase family protein</fullName>
    </recommendedName>
</protein>
<sequence>MARSETGVGKRGIVTATKRVFFHVGAPKTGTTYLQLVLLRNREALARNGVLYPYERHDESFRSTIDFRGIGWAGMPPGEHAGAWDRVAARCRDWPGDTVIVSNELLGGATRERIEHGLGTVRPADVHVVFTARDFARQLVSDWQEHIKHRHQVPLETFVDDLVEKGIDAPEPFGEMFWGLHDAARVLGTWAEVVPPENIHLVTVPHAGGPRDVLWRRFCAVTGLDPDAYDPEGGRSNSSMGVVETELVRRINAEVMDLPNDSYDHLVRIQLAEHILGKHSPGLSLPPQHREWARKRSRELIDELSVAGYRVEGDLEELMPADQPGGEYVSPTELTEADLAPAAIRAATGLLRHSSDQRGRIGHLRGRLDAATAPRSSRDLAMELYRRARGRAGRALRRVRSR</sequence>
<organism evidence="1 2">
    <name type="scientific">Prauserella shujinwangii</name>
    <dbReference type="NCBI Taxonomy" id="1453103"/>
    <lineage>
        <taxon>Bacteria</taxon>
        <taxon>Bacillati</taxon>
        <taxon>Actinomycetota</taxon>
        <taxon>Actinomycetes</taxon>
        <taxon>Pseudonocardiales</taxon>
        <taxon>Pseudonocardiaceae</taxon>
        <taxon>Prauserella</taxon>
    </lineage>
</organism>
<proteinExistence type="predicted"/>
<accession>A0A2T0M008</accession>
<evidence type="ECO:0000313" key="1">
    <source>
        <dbReference type="EMBL" id="PRX49929.1"/>
    </source>
</evidence>
<dbReference type="AlphaFoldDB" id="A0A2T0M008"/>
<name>A0A2T0M008_9PSEU</name>
<dbReference type="Proteomes" id="UP000238362">
    <property type="component" value="Unassembled WGS sequence"/>
</dbReference>